<keyword evidence="4 7" id="KW-0133">Cell shape</keyword>
<dbReference type="InterPro" id="IPR005490">
    <property type="entry name" value="LD_TPept_cat_dom"/>
</dbReference>
<feature type="domain" description="L,D-TPase catalytic" evidence="8">
    <location>
        <begin position="42"/>
        <end position="184"/>
    </location>
</feature>
<dbReference type="GO" id="GO:0004180">
    <property type="term" value="F:carboxypeptidase activity"/>
    <property type="evidence" value="ECO:0007669"/>
    <property type="project" value="UniProtKB-ARBA"/>
</dbReference>
<dbReference type="OrthoDB" id="9809748at2"/>
<evidence type="ECO:0000256" key="3">
    <source>
        <dbReference type="ARBA" id="ARBA00022679"/>
    </source>
</evidence>
<dbReference type="UniPathway" id="UPA00219"/>
<dbReference type="CDD" id="cd16913">
    <property type="entry name" value="YkuD_like"/>
    <property type="match status" value="1"/>
</dbReference>
<dbReference type="RefSeq" id="WP_081199095.1">
    <property type="nucleotide sequence ID" value="NZ_FOCZ01000001.1"/>
</dbReference>
<keyword evidence="10" id="KW-1185">Reference proteome</keyword>
<name>A0A1V9EXC1_9BACT</name>
<sequence>MKSKWLIAGLIVIVVSGLAAFKTIERRVIKRNIFRSKPVGDVYLIVDKSDYELKVYDAEGWYATYPVVFGNKDLSDKLTEGDRRTPEGTFKILSKRPHQKWHKMLMLDYPTAESYAKFKDRKAKGIIPQSAKIGGGIAIHGTWPHDDLVVDDFTNWTNGCVALKNEDLDELDEVTPIGTKVIIQR</sequence>
<proteinExistence type="inferred from homology"/>
<dbReference type="GO" id="GO:0016740">
    <property type="term" value="F:transferase activity"/>
    <property type="evidence" value="ECO:0007669"/>
    <property type="project" value="UniProtKB-KW"/>
</dbReference>
<evidence type="ECO:0000256" key="2">
    <source>
        <dbReference type="ARBA" id="ARBA00005992"/>
    </source>
</evidence>
<reference evidence="10" key="1">
    <citation type="submission" date="2016-04" db="EMBL/GenBank/DDBJ databases">
        <authorList>
            <person name="Chen L."/>
            <person name="Zhuang W."/>
            <person name="Wang G."/>
        </authorList>
    </citation>
    <scope>NUCLEOTIDE SEQUENCE [LARGE SCALE GENOMIC DNA]</scope>
    <source>
        <strain evidence="10">17621</strain>
    </source>
</reference>
<dbReference type="EMBL" id="LVXG01000012">
    <property type="protein sequence ID" value="OQP50742.1"/>
    <property type="molecule type" value="Genomic_DNA"/>
</dbReference>
<comment type="similarity">
    <text evidence="2">Belongs to the YkuD family.</text>
</comment>
<feature type="active site" description="Nucleophile" evidence="7">
    <location>
        <position position="160"/>
    </location>
</feature>
<comment type="caution">
    <text evidence="9">The sequence shown here is derived from an EMBL/GenBank/DDBJ whole genome shotgun (WGS) entry which is preliminary data.</text>
</comment>
<keyword evidence="5 7" id="KW-0573">Peptidoglycan synthesis</keyword>
<keyword evidence="3" id="KW-0808">Transferase</keyword>
<evidence type="ECO:0000256" key="4">
    <source>
        <dbReference type="ARBA" id="ARBA00022960"/>
    </source>
</evidence>
<evidence type="ECO:0000256" key="6">
    <source>
        <dbReference type="ARBA" id="ARBA00023316"/>
    </source>
</evidence>
<dbReference type="Pfam" id="PF03734">
    <property type="entry name" value="YkuD"/>
    <property type="match status" value="1"/>
</dbReference>
<evidence type="ECO:0000256" key="7">
    <source>
        <dbReference type="PROSITE-ProRule" id="PRU01373"/>
    </source>
</evidence>
<accession>A0A1V9EXC1</accession>
<protein>
    <recommendedName>
        <fullName evidence="8">L,D-TPase catalytic domain-containing protein</fullName>
    </recommendedName>
</protein>
<keyword evidence="6 7" id="KW-0961">Cell wall biogenesis/degradation</keyword>
<dbReference type="Gene3D" id="2.40.440.10">
    <property type="entry name" value="L,D-transpeptidase catalytic domain-like"/>
    <property type="match status" value="1"/>
</dbReference>
<dbReference type="PROSITE" id="PS52029">
    <property type="entry name" value="LD_TPASE"/>
    <property type="match status" value="1"/>
</dbReference>
<dbReference type="GO" id="GO:0009252">
    <property type="term" value="P:peptidoglycan biosynthetic process"/>
    <property type="evidence" value="ECO:0007669"/>
    <property type="project" value="UniProtKB-UniPathway"/>
</dbReference>
<feature type="active site" description="Proton donor/acceptor" evidence="7">
    <location>
        <position position="140"/>
    </location>
</feature>
<dbReference type="PANTHER" id="PTHR36699">
    <property type="entry name" value="LD-TRANSPEPTIDASE"/>
    <property type="match status" value="1"/>
</dbReference>
<dbReference type="STRING" id="354355.SAMN05660816_00430"/>
<comment type="pathway">
    <text evidence="1 7">Cell wall biogenesis; peptidoglycan biosynthesis.</text>
</comment>
<dbReference type="PANTHER" id="PTHR36699:SF1">
    <property type="entry name" value="L,D-TRANSPEPTIDASE YAFK-RELATED"/>
    <property type="match status" value="1"/>
</dbReference>
<evidence type="ECO:0000259" key="8">
    <source>
        <dbReference type="PROSITE" id="PS52029"/>
    </source>
</evidence>
<dbReference type="GO" id="GO:0071555">
    <property type="term" value="P:cell wall organization"/>
    <property type="evidence" value="ECO:0007669"/>
    <property type="project" value="UniProtKB-UniRule"/>
</dbReference>
<evidence type="ECO:0000256" key="5">
    <source>
        <dbReference type="ARBA" id="ARBA00022984"/>
    </source>
</evidence>
<evidence type="ECO:0000256" key="1">
    <source>
        <dbReference type="ARBA" id="ARBA00004752"/>
    </source>
</evidence>
<gene>
    <name evidence="9" type="ORF">A4H97_02570</name>
</gene>
<organism evidence="9 10">
    <name type="scientific">Niastella yeongjuensis</name>
    <dbReference type="NCBI Taxonomy" id="354355"/>
    <lineage>
        <taxon>Bacteria</taxon>
        <taxon>Pseudomonadati</taxon>
        <taxon>Bacteroidota</taxon>
        <taxon>Chitinophagia</taxon>
        <taxon>Chitinophagales</taxon>
        <taxon>Chitinophagaceae</taxon>
        <taxon>Niastella</taxon>
    </lineage>
</organism>
<evidence type="ECO:0000313" key="9">
    <source>
        <dbReference type="EMBL" id="OQP50742.1"/>
    </source>
</evidence>
<dbReference type="AlphaFoldDB" id="A0A1V9EXC1"/>
<evidence type="ECO:0000313" key="10">
    <source>
        <dbReference type="Proteomes" id="UP000192610"/>
    </source>
</evidence>
<dbReference type="SUPFAM" id="SSF141523">
    <property type="entry name" value="L,D-transpeptidase catalytic domain-like"/>
    <property type="match status" value="1"/>
</dbReference>
<dbReference type="GO" id="GO:0008360">
    <property type="term" value="P:regulation of cell shape"/>
    <property type="evidence" value="ECO:0007669"/>
    <property type="project" value="UniProtKB-UniRule"/>
</dbReference>
<dbReference type="Proteomes" id="UP000192610">
    <property type="component" value="Unassembled WGS sequence"/>
</dbReference>
<dbReference type="InterPro" id="IPR038063">
    <property type="entry name" value="Transpep_catalytic_dom"/>
</dbReference>